<dbReference type="RefSeq" id="WP_092090451.1">
    <property type="nucleotide sequence ID" value="NZ_FMZW01000086.1"/>
</dbReference>
<dbReference type="InterPro" id="IPR016169">
    <property type="entry name" value="FAD-bd_PCMH_sub2"/>
</dbReference>
<keyword evidence="3" id="KW-0285">Flavoprotein</keyword>
<dbReference type="AlphaFoldDB" id="A0A1G7PWK2"/>
<proteinExistence type="inferred from homology"/>
<evidence type="ECO:0000259" key="6">
    <source>
        <dbReference type="PROSITE" id="PS51387"/>
    </source>
</evidence>
<name>A0A1G7PWK2_9BRAD</name>
<dbReference type="InterPro" id="IPR050416">
    <property type="entry name" value="FAD-linked_Oxidoreductase"/>
</dbReference>
<evidence type="ECO:0000256" key="3">
    <source>
        <dbReference type="ARBA" id="ARBA00022630"/>
    </source>
</evidence>
<dbReference type="PROSITE" id="PS51387">
    <property type="entry name" value="FAD_PCMH"/>
    <property type="match status" value="1"/>
</dbReference>
<feature type="domain" description="FAD-binding PCMH-type" evidence="6">
    <location>
        <begin position="51"/>
        <end position="221"/>
    </location>
</feature>
<keyword evidence="5" id="KW-0560">Oxidoreductase</keyword>
<evidence type="ECO:0000313" key="7">
    <source>
        <dbReference type="EMBL" id="SDF90707.1"/>
    </source>
</evidence>
<evidence type="ECO:0000313" key="8">
    <source>
        <dbReference type="Proteomes" id="UP000199245"/>
    </source>
</evidence>
<comment type="similarity">
    <text evidence="2">Belongs to the oxygen-dependent FAD-linked oxidoreductase family.</text>
</comment>
<dbReference type="SUPFAM" id="SSF55103">
    <property type="entry name" value="FAD-linked oxidases, C-terminal domain"/>
    <property type="match status" value="1"/>
</dbReference>
<evidence type="ECO:0000256" key="2">
    <source>
        <dbReference type="ARBA" id="ARBA00005466"/>
    </source>
</evidence>
<dbReference type="Gene3D" id="3.30.465.10">
    <property type="match status" value="1"/>
</dbReference>
<evidence type="ECO:0000256" key="1">
    <source>
        <dbReference type="ARBA" id="ARBA00001974"/>
    </source>
</evidence>
<dbReference type="GO" id="GO:0071949">
    <property type="term" value="F:FAD binding"/>
    <property type="evidence" value="ECO:0007669"/>
    <property type="project" value="InterPro"/>
</dbReference>
<dbReference type="InterPro" id="IPR006093">
    <property type="entry name" value="Oxy_OxRdtase_FAD_BS"/>
</dbReference>
<dbReference type="EMBL" id="FMZW01000086">
    <property type="protein sequence ID" value="SDF90707.1"/>
    <property type="molecule type" value="Genomic_DNA"/>
</dbReference>
<dbReference type="InterPro" id="IPR016167">
    <property type="entry name" value="FAD-bd_PCMH_sub1"/>
</dbReference>
<keyword evidence="4" id="KW-0274">FAD</keyword>
<dbReference type="GO" id="GO:0016491">
    <property type="term" value="F:oxidoreductase activity"/>
    <property type="evidence" value="ECO:0007669"/>
    <property type="project" value="UniProtKB-KW"/>
</dbReference>
<gene>
    <name evidence="7" type="ORF">SAMN05216337_10867</name>
</gene>
<comment type="cofactor">
    <cofactor evidence="1">
        <name>FAD</name>
        <dbReference type="ChEBI" id="CHEBI:57692"/>
    </cofactor>
</comment>
<dbReference type="SUPFAM" id="SSF56176">
    <property type="entry name" value="FAD-binding/transporter-associated domain-like"/>
    <property type="match status" value="1"/>
</dbReference>
<dbReference type="InterPro" id="IPR006094">
    <property type="entry name" value="Oxid_FAD_bind_N"/>
</dbReference>
<dbReference type="PANTHER" id="PTHR42973">
    <property type="entry name" value="BINDING OXIDOREDUCTASE, PUTATIVE (AFU_ORTHOLOGUE AFUA_1G17690)-RELATED"/>
    <property type="match status" value="1"/>
</dbReference>
<protein>
    <submittedName>
        <fullName evidence="7">FAD/FMN-containing dehydrogenase</fullName>
    </submittedName>
</protein>
<dbReference type="Pfam" id="PF08031">
    <property type="entry name" value="BBE"/>
    <property type="match status" value="1"/>
</dbReference>
<dbReference type="Pfam" id="PF01565">
    <property type="entry name" value="FAD_binding_4"/>
    <property type="match status" value="1"/>
</dbReference>
<dbReference type="InterPro" id="IPR016164">
    <property type="entry name" value="FAD-linked_Oxase-like_C"/>
</dbReference>
<dbReference type="PROSITE" id="PS00862">
    <property type="entry name" value="OX2_COVAL_FAD"/>
    <property type="match status" value="1"/>
</dbReference>
<dbReference type="PANTHER" id="PTHR42973:SF39">
    <property type="entry name" value="FAD-BINDING PCMH-TYPE DOMAIN-CONTAINING PROTEIN"/>
    <property type="match status" value="1"/>
</dbReference>
<reference evidence="7 8" key="1">
    <citation type="submission" date="2016-10" db="EMBL/GenBank/DDBJ databases">
        <authorList>
            <person name="de Groot N.N."/>
        </authorList>
    </citation>
    <scope>NUCLEOTIDE SEQUENCE [LARGE SCALE GENOMIC DNA]</scope>
    <source>
        <strain evidence="7 8">R5</strain>
    </source>
</reference>
<dbReference type="InterPro" id="IPR012951">
    <property type="entry name" value="BBE"/>
</dbReference>
<sequence>MTEIRLASLLGGAITLESDAIAAFRQTLRGNVCLAEEPGYDEARTIWNAMIDRRPGAVVRCRGAADIIRAVRLAREHGLLVAVRGGGHNIAGNAVCDGGLLIDLSLMRSVRVDPFHRTARVDPGATLGDFDKEAQAFGLATPLGINSTTGVAGLTLGGGFGWLSRKFGLAADNLISADVVTAEGELVRANIAENTDLFWALRGGGANFGVVSSFEFRLHPVGPMVLAGLIVHPFAQAKELLAGYRDVAAKAPDELTVWVVLRQAPPLPFLPVEVHGKEIVAFAVCYVGDENEGKRALEPLRALGEPIADVIGMQPFAAWQTAFDPLLTPGAYNYWKSHNFVELNDGLLDTLASHTTSLPTGECEIFIGQLGGATSRMAIDATAFPHRDAKFVMNVHTRWRDPADEQRSIAWARRLFTETAPHATGGVYVNFMPADETDRVAGAYGPNYARLAALKAKYDPGNLFRLNQNVRPSAAQRPAA</sequence>
<dbReference type="Proteomes" id="UP000199245">
    <property type="component" value="Unassembled WGS sequence"/>
</dbReference>
<organism evidence="7 8">
    <name type="scientific">Bradyrhizobium brasilense</name>
    <dbReference type="NCBI Taxonomy" id="1419277"/>
    <lineage>
        <taxon>Bacteria</taxon>
        <taxon>Pseudomonadati</taxon>
        <taxon>Pseudomonadota</taxon>
        <taxon>Alphaproteobacteria</taxon>
        <taxon>Hyphomicrobiales</taxon>
        <taxon>Nitrobacteraceae</taxon>
        <taxon>Bradyrhizobium</taxon>
    </lineage>
</organism>
<dbReference type="InterPro" id="IPR016166">
    <property type="entry name" value="FAD-bd_PCMH"/>
</dbReference>
<evidence type="ECO:0000256" key="5">
    <source>
        <dbReference type="ARBA" id="ARBA00023002"/>
    </source>
</evidence>
<dbReference type="InterPro" id="IPR036318">
    <property type="entry name" value="FAD-bd_PCMH-like_sf"/>
</dbReference>
<accession>A0A1G7PWK2</accession>
<evidence type="ECO:0000256" key="4">
    <source>
        <dbReference type="ARBA" id="ARBA00022827"/>
    </source>
</evidence>
<dbReference type="Gene3D" id="3.40.462.20">
    <property type="match status" value="1"/>
</dbReference>
<dbReference type="Gene3D" id="3.30.43.10">
    <property type="entry name" value="Uridine Diphospho-n-acetylenolpyruvylglucosamine Reductase, domain 2"/>
    <property type="match status" value="1"/>
</dbReference>